<dbReference type="Proteomes" id="UP001603013">
    <property type="component" value="Unassembled WGS sequence"/>
</dbReference>
<name>A0ABW6YDC5_9ACTN</name>
<dbReference type="PANTHER" id="PTHR30408">
    <property type="entry name" value="TYPE-1 RESTRICTION ENZYME ECOKI SPECIFICITY PROTEIN"/>
    <property type="match status" value="1"/>
</dbReference>
<evidence type="ECO:0000313" key="5">
    <source>
        <dbReference type="EMBL" id="MFF8277813.1"/>
    </source>
</evidence>
<dbReference type="GO" id="GO:0016787">
    <property type="term" value="F:hydrolase activity"/>
    <property type="evidence" value="ECO:0007669"/>
    <property type="project" value="UniProtKB-KW"/>
</dbReference>
<accession>A0ABW6YDC5</accession>
<comment type="similarity">
    <text evidence="1">Belongs to the type-I restriction system S methylase family.</text>
</comment>
<dbReference type="GO" id="GO:0004519">
    <property type="term" value="F:endonuclease activity"/>
    <property type="evidence" value="ECO:0007669"/>
    <property type="project" value="UniProtKB-KW"/>
</dbReference>
<dbReference type="PANTHER" id="PTHR30408:SF12">
    <property type="entry name" value="TYPE I RESTRICTION ENZYME MJAVIII SPECIFICITY SUBUNIT"/>
    <property type="match status" value="1"/>
</dbReference>
<keyword evidence="5" id="KW-0378">Hydrolase</keyword>
<keyword evidence="3" id="KW-0238">DNA-binding</keyword>
<dbReference type="Gene3D" id="3.90.220.20">
    <property type="entry name" value="DNA methylase specificity domains"/>
    <property type="match status" value="2"/>
</dbReference>
<evidence type="ECO:0000313" key="6">
    <source>
        <dbReference type="Proteomes" id="UP001603013"/>
    </source>
</evidence>
<keyword evidence="5" id="KW-0540">Nuclease</keyword>
<evidence type="ECO:0000256" key="2">
    <source>
        <dbReference type="ARBA" id="ARBA00022747"/>
    </source>
</evidence>
<evidence type="ECO:0000259" key="4">
    <source>
        <dbReference type="Pfam" id="PF01420"/>
    </source>
</evidence>
<feature type="domain" description="Type I restriction modification DNA specificity" evidence="4">
    <location>
        <begin position="10"/>
        <end position="161"/>
    </location>
</feature>
<dbReference type="EMBL" id="JBIBSM010000008">
    <property type="protein sequence ID" value="MFF8277813.1"/>
    <property type="molecule type" value="Genomic_DNA"/>
</dbReference>
<dbReference type="SUPFAM" id="SSF116734">
    <property type="entry name" value="DNA methylase specificity domain"/>
    <property type="match status" value="2"/>
</dbReference>
<gene>
    <name evidence="5" type="ORF">ACF05T_17130</name>
</gene>
<reference evidence="5 6" key="1">
    <citation type="submission" date="2024-10" db="EMBL/GenBank/DDBJ databases">
        <title>The Natural Products Discovery Center: Release of the First 8490 Sequenced Strains for Exploring Actinobacteria Biosynthetic Diversity.</title>
        <authorList>
            <person name="Kalkreuter E."/>
            <person name="Kautsar S.A."/>
            <person name="Yang D."/>
            <person name="Bader C.D."/>
            <person name="Teijaro C.N."/>
            <person name="Fluegel L."/>
            <person name="Davis C.M."/>
            <person name="Simpson J.R."/>
            <person name="Lauterbach L."/>
            <person name="Steele A.D."/>
            <person name="Gui C."/>
            <person name="Meng S."/>
            <person name="Li G."/>
            <person name="Viehrig K."/>
            <person name="Ye F."/>
            <person name="Su P."/>
            <person name="Kiefer A.F."/>
            <person name="Nichols A."/>
            <person name="Cepeda A.J."/>
            <person name="Yan W."/>
            <person name="Fan B."/>
            <person name="Jiang Y."/>
            <person name="Adhikari A."/>
            <person name="Zheng C.-J."/>
            <person name="Schuster L."/>
            <person name="Cowan T.M."/>
            <person name="Smanski M.J."/>
            <person name="Chevrette M.G."/>
            <person name="De Carvalho L.P.S."/>
            <person name="Shen B."/>
        </authorList>
    </citation>
    <scope>NUCLEOTIDE SEQUENCE [LARGE SCALE GENOMIC DNA]</scope>
    <source>
        <strain evidence="5 6">NPDC015755</strain>
    </source>
</reference>
<protein>
    <submittedName>
        <fullName evidence="5">Restriction endonuclease subunit S</fullName>
        <ecNumber evidence="5">3.1.21.-</ecNumber>
    </submittedName>
</protein>
<evidence type="ECO:0000256" key="1">
    <source>
        <dbReference type="ARBA" id="ARBA00010923"/>
    </source>
</evidence>
<comment type="caution">
    <text evidence="5">The sequence shown here is derived from an EMBL/GenBank/DDBJ whole genome shotgun (WGS) entry which is preliminary data.</text>
</comment>
<proteinExistence type="inferred from homology"/>
<keyword evidence="6" id="KW-1185">Reference proteome</keyword>
<organism evidence="5 6">
    <name type="scientific">Streptomyces lateritius</name>
    <dbReference type="NCBI Taxonomy" id="67313"/>
    <lineage>
        <taxon>Bacteria</taxon>
        <taxon>Bacillati</taxon>
        <taxon>Actinomycetota</taxon>
        <taxon>Actinomycetes</taxon>
        <taxon>Kitasatosporales</taxon>
        <taxon>Streptomycetaceae</taxon>
        <taxon>Streptomyces</taxon>
    </lineage>
</organism>
<sequence>MTSHVLPLRRLFSVVNGGTPTSEPENWGGEVPWATPADFSGRLTEVTTTRRTLTPSGARSGSVVVPRGSLLVSTRAPIGYVAVTGTEMAFNQGCRALVPSVAVDVRFFGYQLEARLPDLQAEGLGATFLELSSEKLSSFAVVAPPLDEQRRIADFLDSETARIDRLINLYGRLSILAAERAQRVLDEAVEKCTDLAPLRYIVRFREGPGIMAVDFQSDGVPLIRIAGLNKGEVTLNGCNFLNPDKVARQWPQFRLRLGDRLISGSATMGEVSVVRDPAVVGSVPYTGLIILRPAQEDVDMEYVEAFLQSSQFLRQIDLLKTGATMLHFGPTHLSQVRAPLPPLDEQRGIAVIASEALRHASLCEELTNRQIALLGERRQALITAAVTGQFDVSTASGRNVTEGVTV</sequence>
<dbReference type="Pfam" id="PF01420">
    <property type="entry name" value="Methylase_S"/>
    <property type="match status" value="1"/>
</dbReference>
<keyword evidence="2" id="KW-0680">Restriction system</keyword>
<dbReference type="InterPro" id="IPR000055">
    <property type="entry name" value="Restrct_endonuc_typeI_TRD"/>
</dbReference>
<dbReference type="InterPro" id="IPR044946">
    <property type="entry name" value="Restrct_endonuc_typeI_TRD_sf"/>
</dbReference>
<dbReference type="InterPro" id="IPR052021">
    <property type="entry name" value="Type-I_RS_S_subunit"/>
</dbReference>
<dbReference type="RefSeq" id="WP_391935037.1">
    <property type="nucleotide sequence ID" value="NZ_JBIBSM010000008.1"/>
</dbReference>
<keyword evidence="5" id="KW-0255">Endonuclease</keyword>
<dbReference type="EC" id="3.1.21.-" evidence="5"/>
<evidence type="ECO:0000256" key="3">
    <source>
        <dbReference type="ARBA" id="ARBA00023125"/>
    </source>
</evidence>